<feature type="chain" id="PRO_5042829190" description="Peptidase S1 domain-containing protein" evidence="3">
    <location>
        <begin position="19"/>
        <end position="348"/>
    </location>
</feature>
<dbReference type="PANTHER" id="PTHR24256">
    <property type="entry name" value="TRYPTASE-RELATED"/>
    <property type="match status" value="1"/>
</dbReference>
<dbReference type="InterPro" id="IPR001254">
    <property type="entry name" value="Trypsin_dom"/>
</dbReference>
<organism evidence="5 6">
    <name type="scientific">Polyplax serrata</name>
    <name type="common">Common mouse louse</name>
    <dbReference type="NCBI Taxonomy" id="468196"/>
    <lineage>
        <taxon>Eukaryota</taxon>
        <taxon>Metazoa</taxon>
        <taxon>Ecdysozoa</taxon>
        <taxon>Arthropoda</taxon>
        <taxon>Hexapoda</taxon>
        <taxon>Insecta</taxon>
        <taxon>Pterygota</taxon>
        <taxon>Neoptera</taxon>
        <taxon>Paraneoptera</taxon>
        <taxon>Psocodea</taxon>
        <taxon>Troctomorpha</taxon>
        <taxon>Phthiraptera</taxon>
        <taxon>Anoplura</taxon>
        <taxon>Polyplacidae</taxon>
        <taxon>Polyplax</taxon>
    </lineage>
</organism>
<dbReference type="EMBL" id="JAWJWE010000002">
    <property type="protein sequence ID" value="KAK6643349.1"/>
    <property type="molecule type" value="Genomic_DNA"/>
</dbReference>
<accession>A0AAN8SCA2</accession>
<protein>
    <recommendedName>
        <fullName evidence="4">Peptidase S1 domain-containing protein</fullName>
    </recommendedName>
</protein>
<dbReference type="Pfam" id="PF00089">
    <property type="entry name" value="Trypsin"/>
    <property type="match status" value="1"/>
</dbReference>
<dbReference type="Proteomes" id="UP001372834">
    <property type="component" value="Unassembled WGS sequence"/>
</dbReference>
<dbReference type="SMART" id="SM00020">
    <property type="entry name" value="Tryp_SPc"/>
    <property type="match status" value="1"/>
</dbReference>
<comment type="caution">
    <text evidence="5">The sequence shown here is derived from an EMBL/GenBank/DDBJ whole genome shotgun (WGS) entry which is preliminary data.</text>
</comment>
<dbReference type="InterPro" id="IPR051487">
    <property type="entry name" value="Ser/Thr_Proteases_Immune/Dev"/>
</dbReference>
<evidence type="ECO:0000259" key="4">
    <source>
        <dbReference type="PROSITE" id="PS50240"/>
    </source>
</evidence>
<reference evidence="5 6" key="1">
    <citation type="submission" date="2023-10" db="EMBL/GenBank/DDBJ databases">
        <title>Genomes of two closely related lineages of the louse Polyplax serrata with different host specificities.</title>
        <authorList>
            <person name="Martinu J."/>
            <person name="Tarabai H."/>
            <person name="Stefka J."/>
            <person name="Hypsa V."/>
        </authorList>
    </citation>
    <scope>NUCLEOTIDE SEQUENCE [LARGE SCALE GENOMIC DNA]</scope>
    <source>
        <strain evidence="5">HR10_N</strain>
    </source>
</reference>
<sequence length="348" mass="38546">MKLILLLFCIEFYRQCSGYDVKDVLPFLVKIKAKSSQKNLDCSGTILAPRVVLTSAHCVDGFRPPDVTVIHTTETQVNEYETALVILHPLYKRSSLGNDIALLQIVESFIKPWVAVELKNLNQSECTYFQIAGWSESTGRNTTKWGVKSSGDRPVIAPVKLISNDDCNTVMKGFGGTLNGDEKYCGVTNDDGECFTGPGGPLLCSETPRVTVSVKMLPTTTEYVKPKELTGNETLGEPIDLLETMEETKMVHKREAEDSAPVVQVGVISWGKSCSQVPIVYVKTEQYHAWISQHMMHVARKNGTVYKKFTFLTPLDSSSSSFRRNMSFTTNVVISIAVAIVSCSRIKL</sequence>
<dbReference type="InterPro" id="IPR001314">
    <property type="entry name" value="Peptidase_S1A"/>
</dbReference>
<feature type="signal peptide" evidence="3">
    <location>
        <begin position="1"/>
        <end position="18"/>
    </location>
</feature>
<evidence type="ECO:0000256" key="3">
    <source>
        <dbReference type="SAM" id="SignalP"/>
    </source>
</evidence>
<evidence type="ECO:0000256" key="2">
    <source>
        <dbReference type="ARBA" id="ARBA00024195"/>
    </source>
</evidence>
<dbReference type="GO" id="GO:0004252">
    <property type="term" value="F:serine-type endopeptidase activity"/>
    <property type="evidence" value="ECO:0007669"/>
    <property type="project" value="InterPro"/>
</dbReference>
<dbReference type="InterPro" id="IPR043504">
    <property type="entry name" value="Peptidase_S1_PA_chymotrypsin"/>
</dbReference>
<evidence type="ECO:0000313" key="5">
    <source>
        <dbReference type="EMBL" id="KAK6643349.1"/>
    </source>
</evidence>
<dbReference type="GO" id="GO:0006508">
    <property type="term" value="P:proteolysis"/>
    <property type="evidence" value="ECO:0007669"/>
    <property type="project" value="InterPro"/>
</dbReference>
<feature type="domain" description="Peptidase S1" evidence="4">
    <location>
        <begin position="26"/>
        <end position="296"/>
    </location>
</feature>
<dbReference type="AlphaFoldDB" id="A0AAN8SCA2"/>
<keyword evidence="3" id="KW-0732">Signal</keyword>
<keyword evidence="1" id="KW-1015">Disulfide bond</keyword>
<dbReference type="InterPro" id="IPR009003">
    <property type="entry name" value="Peptidase_S1_PA"/>
</dbReference>
<dbReference type="PRINTS" id="PR00722">
    <property type="entry name" value="CHYMOTRYPSIN"/>
</dbReference>
<dbReference type="SUPFAM" id="SSF50494">
    <property type="entry name" value="Trypsin-like serine proteases"/>
    <property type="match status" value="2"/>
</dbReference>
<gene>
    <name evidence="5" type="ORF">RUM43_004854</name>
</gene>
<name>A0AAN8SCA2_POLSC</name>
<evidence type="ECO:0000313" key="6">
    <source>
        <dbReference type="Proteomes" id="UP001372834"/>
    </source>
</evidence>
<proteinExistence type="inferred from homology"/>
<dbReference type="PROSITE" id="PS50240">
    <property type="entry name" value="TRYPSIN_DOM"/>
    <property type="match status" value="1"/>
</dbReference>
<comment type="similarity">
    <text evidence="2">Belongs to the peptidase S1 family. CLIP subfamily.</text>
</comment>
<evidence type="ECO:0000256" key="1">
    <source>
        <dbReference type="ARBA" id="ARBA00023157"/>
    </source>
</evidence>
<dbReference type="Gene3D" id="2.40.10.10">
    <property type="entry name" value="Trypsin-like serine proteases"/>
    <property type="match status" value="3"/>
</dbReference>